<keyword evidence="2" id="KW-0805">Transcription regulation</keyword>
<keyword evidence="4 7" id="KW-0371">Homeobox</keyword>
<accession>A0AAV4Q8X8</accession>
<protein>
    <recommendedName>
        <fullName evidence="9">POU domain protein</fullName>
    </recommendedName>
</protein>
<dbReference type="PROSITE" id="PS50071">
    <property type="entry name" value="HOMEOBOX_2"/>
    <property type="match status" value="1"/>
</dbReference>
<dbReference type="PANTHER" id="PTHR11636:SF70">
    <property type="entry name" value="INHIBITORY POU PROTEIN"/>
    <property type="match status" value="1"/>
</dbReference>
<keyword evidence="3 7" id="KW-0238">DNA-binding</keyword>
<evidence type="ECO:0000256" key="3">
    <source>
        <dbReference type="ARBA" id="ARBA00023125"/>
    </source>
</evidence>
<keyword evidence="6 7" id="KW-0539">Nucleus</keyword>
<dbReference type="AlphaFoldDB" id="A0AAV4Q8X8"/>
<dbReference type="Pfam" id="PF00157">
    <property type="entry name" value="Pou"/>
    <property type="match status" value="1"/>
</dbReference>
<dbReference type="GO" id="GO:0000978">
    <property type="term" value="F:RNA polymerase II cis-regulatory region sequence-specific DNA binding"/>
    <property type="evidence" value="ECO:0007669"/>
    <property type="project" value="TreeGrafter"/>
</dbReference>
<dbReference type="InterPro" id="IPR050255">
    <property type="entry name" value="POU_domain_TF"/>
</dbReference>
<dbReference type="EMBL" id="BPLQ01004220">
    <property type="protein sequence ID" value="GIY06488.1"/>
    <property type="molecule type" value="Genomic_DNA"/>
</dbReference>
<dbReference type="PRINTS" id="PR00028">
    <property type="entry name" value="POUDOMAIN"/>
</dbReference>
<evidence type="ECO:0000259" key="10">
    <source>
        <dbReference type="PROSITE" id="PS50071"/>
    </source>
</evidence>
<dbReference type="Gene3D" id="1.10.260.40">
    <property type="entry name" value="lambda repressor-like DNA-binding domains"/>
    <property type="match status" value="1"/>
</dbReference>
<dbReference type="PANTHER" id="PTHR11636">
    <property type="entry name" value="POU DOMAIN"/>
    <property type="match status" value="1"/>
</dbReference>
<organism evidence="12 13">
    <name type="scientific">Caerostris darwini</name>
    <dbReference type="NCBI Taxonomy" id="1538125"/>
    <lineage>
        <taxon>Eukaryota</taxon>
        <taxon>Metazoa</taxon>
        <taxon>Ecdysozoa</taxon>
        <taxon>Arthropoda</taxon>
        <taxon>Chelicerata</taxon>
        <taxon>Arachnida</taxon>
        <taxon>Araneae</taxon>
        <taxon>Araneomorphae</taxon>
        <taxon>Entelegynae</taxon>
        <taxon>Araneoidea</taxon>
        <taxon>Araneidae</taxon>
        <taxon>Caerostris</taxon>
    </lineage>
</organism>
<dbReference type="InterPro" id="IPR010982">
    <property type="entry name" value="Lambda_DNA-bd_dom_sf"/>
</dbReference>
<dbReference type="Pfam" id="PF00046">
    <property type="entry name" value="Homeodomain"/>
    <property type="match status" value="1"/>
</dbReference>
<evidence type="ECO:0000256" key="7">
    <source>
        <dbReference type="PROSITE-ProRule" id="PRU00108"/>
    </source>
</evidence>
<evidence type="ECO:0000256" key="8">
    <source>
        <dbReference type="RuleBase" id="RU000682"/>
    </source>
</evidence>
<evidence type="ECO:0000259" key="11">
    <source>
        <dbReference type="PROSITE" id="PS51179"/>
    </source>
</evidence>
<feature type="domain" description="Homeobox" evidence="10">
    <location>
        <begin position="312"/>
        <end position="372"/>
    </location>
</feature>
<evidence type="ECO:0000256" key="6">
    <source>
        <dbReference type="ARBA" id="ARBA00023242"/>
    </source>
</evidence>
<evidence type="ECO:0000256" key="2">
    <source>
        <dbReference type="ARBA" id="ARBA00023015"/>
    </source>
</evidence>
<keyword evidence="13" id="KW-1185">Reference proteome</keyword>
<dbReference type="InterPro" id="IPR009057">
    <property type="entry name" value="Homeodomain-like_sf"/>
</dbReference>
<sequence length="381" mass="43251">MTSQKSKVPSDPKTPLNIHRGFKEQVSWHSIHPIAESTPIGEGGFQQVIRIVFFWRWRISTTKTDFPTHHAFPPDLVSELNIILRDISLQIHHNIFPSLENNLLPRQPESFGKHIPGTGHTPGTVHLKHEMIYGPHPSMNATHPAHMDSLEIMEPLCSPSLPPVPPEPTNGQMRATFYPHSMNTLTPQQTIHNSHNIHANHHVYRGGLSSHTFERMQTDELDPRDLEAFAERFKQRRIKLGVTQADVGRALVHLKLPGVGTLSQSTICRFESLTLSRNNMLALKPVLHSWLEAAECQARGKKRDTPFVLPPGDKKRKRTSIAALEKRSLEAYFAVQQRPSGDKIASIAEKLDLKKSVVRVWFCNQRQKQKRMKYSASQNVN</sequence>
<dbReference type="Gene3D" id="1.10.10.60">
    <property type="entry name" value="Homeodomain-like"/>
    <property type="match status" value="1"/>
</dbReference>
<comment type="similarity">
    <text evidence="9">Belongs to the POU transcription factor family.</text>
</comment>
<proteinExistence type="inferred from homology"/>
<dbReference type="PROSITE" id="PS00035">
    <property type="entry name" value="POU_1"/>
    <property type="match status" value="1"/>
</dbReference>
<feature type="domain" description="POU-specific" evidence="11">
    <location>
        <begin position="218"/>
        <end position="295"/>
    </location>
</feature>
<dbReference type="FunFam" id="1.10.260.40:FF:000007">
    <property type="entry name" value="POU domain protein"/>
    <property type="match status" value="1"/>
</dbReference>
<dbReference type="InterPro" id="IPR017970">
    <property type="entry name" value="Homeobox_CS"/>
</dbReference>
<evidence type="ECO:0000256" key="5">
    <source>
        <dbReference type="ARBA" id="ARBA00023163"/>
    </source>
</evidence>
<evidence type="ECO:0000313" key="12">
    <source>
        <dbReference type="EMBL" id="GIY06488.1"/>
    </source>
</evidence>
<dbReference type="GO" id="GO:0005634">
    <property type="term" value="C:nucleus"/>
    <property type="evidence" value="ECO:0007669"/>
    <property type="project" value="UniProtKB-SubCell"/>
</dbReference>
<dbReference type="SMART" id="SM00352">
    <property type="entry name" value="POU"/>
    <property type="match status" value="1"/>
</dbReference>
<dbReference type="PROSITE" id="PS51179">
    <property type="entry name" value="POU_3"/>
    <property type="match status" value="1"/>
</dbReference>
<comment type="subcellular location">
    <subcellularLocation>
        <location evidence="1 7 8">Nucleus</location>
    </subcellularLocation>
</comment>
<gene>
    <name evidence="12" type="primary">acj6</name>
    <name evidence="12" type="ORF">CDAR_514721</name>
</gene>
<dbReference type="InterPro" id="IPR001356">
    <property type="entry name" value="HD"/>
</dbReference>
<dbReference type="SMART" id="SM00389">
    <property type="entry name" value="HOX"/>
    <property type="match status" value="1"/>
</dbReference>
<name>A0AAV4Q8X8_9ARAC</name>
<dbReference type="InterPro" id="IPR000327">
    <property type="entry name" value="POU_dom"/>
</dbReference>
<dbReference type="SUPFAM" id="SSF46689">
    <property type="entry name" value="Homeodomain-like"/>
    <property type="match status" value="1"/>
</dbReference>
<dbReference type="PROSITE" id="PS00465">
    <property type="entry name" value="POU_2"/>
    <property type="match status" value="1"/>
</dbReference>
<dbReference type="SUPFAM" id="SSF47413">
    <property type="entry name" value="lambda repressor-like DNA-binding domains"/>
    <property type="match status" value="1"/>
</dbReference>
<keyword evidence="5 9" id="KW-0804">Transcription</keyword>
<dbReference type="InterPro" id="IPR013847">
    <property type="entry name" value="POU"/>
</dbReference>
<evidence type="ECO:0000256" key="4">
    <source>
        <dbReference type="ARBA" id="ARBA00023155"/>
    </source>
</evidence>
<evidence type="ECO:0000256" key="1">
    <source>
        <dbReference type="ARBA" id="ARBA00004123"/>
    </source>
</evidence>
<evidence type="ECO:0000313" key="13">
    <source>
        <dbReference type="Proteomes" id="UP001054837"/>
    </source>
</evidence>
<dbReference type="PROSITE" id="PS00027">
    <property type="entry name" value="HOMEOBOX_1"/>
    <property type="match status" value="1"/>
</dbReference>
<dbReference type="GO" id="GO:0000981">
    <property type="term" value="F:DNA-binding transcription factor activity, RNA polymerase II-specific"/>
    <property type="evidence" value="ECO:0007669"/>
    <property type="project" value="InterPro"/>
</dbReference>
<dbReference type="GO" id="GO:0030154">
    <property type="term" value="P:cell differentiation"/>
    <property type="evidence" value="ECO:0007669"/>
    <property type="project" value="UniProtKB-ARBA"/>
</dbReference>
<feature type="DNA-binding region" description="Homeobox" evidence="7">
    <location>
        <begin position="314"/>
        <end position="373"/>
    </location>
</feature>
<reference evidence="12 13" key="1">
    <citation type="submission" date="2021-06" db="EMBL/GenBank/DDBJ databases">
        <title>Caerostris darwini draft genome.</title>
        <authorList>
            <person name="Kono N."/>
            <person name="Arakawa K."/>
        </authorList>
    </citation>
    <scope>NUCLEOTIDE SEQUENCE [LARGE SCALE GENOMIC DNA]</scope>
</reference>
<dbReference type="CDD" id="cd00086">
    <property type="entry name" value="homeodomain"/>
    <property type="match status" value="1"/>
</dbReference>
<comment type="caution">
    <text evidence="12">The sequence shown here is derived from an EMBL/GenBank/DDBJ whole genome shotgun (WGS) entry which is preliminary data.</text>
</comment>
<dbReference type="Proteomes" id="UP001054837">
    <property type="component" value="Unassembled WGS sequence"/>
</dbReference>
<evidence type="ECO:0000256" key="9">
    <source>
        <dbReference type="RuleBase" id="RU361194"/>
    </source>
</evidence>